<evidence type="ECO:0000313" key="1">
    <source>
        <dbReference type="EMBL" id="KAK8208048.1"/>
    </source>
</evidence>
<keyword evidence="2" id="KW-1185">Reference proteome</keyword>
<gene>
    <name evidence="1" type="ORF">M8818_004086</name>
</gene>
<name>A0ACC3SEN6_9PEZI</name>
<comment type="caution">
    <text evidence="1">The sequence shown here is derived from an EMBL/GenBank/DDBJ whole genome shotgun (WGS) entry which is preliminary data.</text>
</comment>
<sequence length="88" mass="9853">MNSSQAQQTPLRDIICDGDYAAAGNFKRGRYDNGQPREPMCPRGFAATYLWPWGCQISPSMRHCIFAAHGTSLNCSRSTERAPHLHLE</sequence>
<evidence type="ECO:0000313" key="2">
    <source>
        <dbReference type="Proteomes" id="UP001320706"/>
    </source>
</evidence>
<organism evidence="1 2">
    <name type="scientific">Zalaria obscura</name>
    <dbReference type="NCBI Taxonomy" id="2024903"/>
    <lineage>
        <taxon>Eukaryota</taxon>
        <taxon>Fungi</taxon>
        <taxon>Dikarya</taxon>
        <taxon>Ascomycota</taxon>
        <taxon>Pezizomycotina</taxon>
        <taxon>Dothideomycetes</taxon>
        <taxon>Dothideomycetidae</taxon>
        <taxon>Dothideales</taxon>
        <taxon>Zalariaceae</taxon>
        <taxon>Zalaria</taxon>
    </lineage>
</organism>
<dbReference type="EMBL" id="JAMKPW020000019">
    <property type="protein sequence ID" value="KAK8208048.1"/>
    <property type="molecule type" value="Genomic_DNA"/>
</dbReference>
<accession>A0ACC3SEN6</accession>
<dbReference type="Proteomes" id="UP001320706">
    <property type="component" value="Unassembled WGS sequence"/>
</dbReference>
<reference evidence="1" key="1">
    <citation type="submission" date="2024-02" db="EMBL/GenBank/DDBJ databases">
        <title>Metagenome Assembled Genome of Zalaria obscura JY119.</title>
        <authorList>
            <person name="Vighnesh L."/>
            <person name="Jagadeeshwari U."/>
            <person name="Venkata Ramana C."/>
            <person name="Sasikala C."/>
        </authorList>
    </citation>
    <scope>NUCLEOTIDE SEQUENCE</scope>
    <source>
        <strain evidence="1">JY119</strain>
    </source>
</reference>
<protein>
    <submittedName>
        <fullName evidence="1">Uncharacterized protein</fullName>
    </submittedName>
</protein>
<proteinExistence type="predicted"/>